<dbReference type="AlphaFoldDB" id="A0AAV4SDH7"/>
<organism evidence="1 2">
    <name type="scientific">Caerostris extrusa</name>
    <name type="common">Bark spider</name>
    <name type="synonym">Caerostris bankana</name>
    <dbReference type="NCBI Taxonomy" id="172846"/>
    <lineage>
        <taxon>Eukaryota</taxon>
        <taxon>Metazoa</taxon>
        <taxon>Ecdysozoa</taxon>
        <taxon>Arthropoda</taxon>
        <taxon>Chelicerata</taxon>
        <taxon>Arachnida</taxon>
        <taxon>Araneae</taxon>
        <taxon>Araneomorphae</taxon>
        <taxon>Entelegynae</taxon>
        <taxon>Araneoidea</taxon>
        <taxon>Araneidae</taxon>
        <taxon>Caerostris</taxon>
    </lineage>
</organism>
<proteinExistence type="predicted"/>
<sequence length="86" mass="9778">MPTTNLLTNGYKLAQLHVFNQLERVDDELSNPNTFPKHMTRHIYNDFLWRTHSNGGAITKSSEILLKSAIGYNGIQHSCICGSRFN</sequence>
<protein>
    <submittedName>
        <fullName evidence="1">Uncharacterized protein</fullName>
    </submittedName>
</protein>
<comment type="caution">
    <text evidence="1">The sequence shown here is derived from an EMBL/GenBank/DDBJ whole genome shotgun (WGS) entry which is preliminary data.</text>
</comment>
<accession>A0AAV4SDH7</accession>
<reference evidence="1 2" key="1">
    <citation type="submission" date="2021-06" db="EMBL/GenBank/DDBJ databases">
        <title>Caerostris extrusa draft genome.</title>
        <authorList>
            <person name="Kono N."/>
            <person name="Arakawa K."/>
        </authorList>
    </citation>
    <scope>NUCLEOTIDE SEQUENCE [LARGE SCALE GENOMIC DNA]</scope>
</reference>
<dbReference type="EMBL" id="BPLR01009418">
    <property type="protein sequence ID" value="GIY31720.1"/>
    <property type="molecule type" value="Genomic_DNA"/>
</dbReference>
<gene>
    <name evidence="1" type="ORF">CEXT_65751</name>
</gene>
<keyword evidence="2" id="KW-1185">Reference proteome</keyword>
<evidence type="ECO:0000313" key="1">
    <source>
        <dbReference type="EMBL" id="GIY31720.1"/>
    </source>
</evidence>
<dbReference type="Proteomes" id="UP001054945">
    <property type="component" value="Unassembled WGS sequence"/>
</dbReference>
<evidence type="ECO:0000313" key="2">
    <source>
        <dbReference type="Proteomes" id="UP001054945"/>
    </source>
</evidence>
<name>A0AAV4SDH7_CAEEX</name>